<dbReference type="Proteomes" id="UP001242288">
    <property type="component" value="Unassembled WGS sequence"/>
</dbReference>
<dbReference type="Gene3D" id="2.130.10.10">
    <property type="entry name" value="YVTN repeat-like/Quinoprotein amine dehydrogenase"/>
    <property type="match status" value="1"/>
</dbReference>
<evidence type="ECO:0000313" key="4">
    <source>
        <dbReference type="Proteomes" id="UP001242288"/>
    </source>
</evidence>
<reference evidence="2" key="1">
    <citation type="submission" date="2022-06" db="EMBL/GenBank/DDBJ databases">
        <title>PHB producers.</title>
        <authorList>
            <person name="Besaury L."/>
        </authorList>
    </citation>
    <scope>NUCLEOTIDE SEQUENCE</scope>
    <source>
        <strain evidence="2 3">SEWS6</strain>
    </source>
</reference>
<dbReference type="InterPro" id="IPR052025">
    <property type="entry name" value="Xyloglucanase_GH74"/>
</dbReference>
<evidence type="ECO:0000313" key="1">
    <source>
        <dbReference type="EMBL" id="MCX4151537.1"/>
    </source>
</evidence>
<keyword evidence="3" id="KW-1185">Reference proteome</keyword>
<dbReference type="Proteomes" id="UP001209412">
    <property type="component" value="Unassembled WGS sequence"/>
</dbReference>
<proteinExistence type="predicted"/>
<evidence type="ECO:0000313" key="3">
    <source>
        <dbReference type="Proteomes" id="UP001209412"/>
    </source>
</evidence>
<dbReference type="PANTHER" id="PTHR43739">
    <property type="entry name" value="XYLOGLUCANASE (EUROFUNG)"/>
    <property type="match status" value="1"/>
</dbReference>
<dbReference type="RefSeq" id="WP_266261759.1">
    <property type="nucleotide sequence ID" value="NZ_JAMXWF010000057.1"/>
</dbReference>
<dbReference type="EMBL" id="JAMXWF010000057">
    <property type="protein sequence ID" value="MDQ6413350.1"/>
    <property type="molecule type" value="Genomic_DNA"/>
</dbReference>
<sequence>MGTGVRLVVGTGGFAAWQTDDFGETWQRSPAEGGIYPECRVWGVVSDRMDPKRIFIGTDIGVYTWIDAEARWQHLPSVLDLSPVWVLEQSPHDPNVFIAGTQNPAALFLSKDRCRSWERLDVVFAERCALVGSPRVTHVLFDPFDPLTIWAGVEIDGAYRSTDGGKTWTRISNGLVSEDLHYLAHVNAGGQRKLFATTNKGLHKSYDGGDSWIPVPLDTPWPFLRELAVAEDNSGVMFLCNGNGPPGSTGKLLISRDWGETWSPSPLPKTPNSTLWSIATNAADPNLIFVCSNLGEIYRTHDKGETWIKQDRELGEIRKMVWFPV</sequence>
<dbReference type="InterPro" id="IPR002860">
    <property type="entry name" value="BNR_rpt"/>
</dbReference>
<dbReference type="AlphaFoldDB" id="A0AAP5BMR6"/>
<name>A0AAP5BMR6_9BURK</name>
<gene>
    <name evidence="2" type="ORF">NIE36_40210</name>
    <name evidence="1" type="ORF">OSB80_40305</name>
</gene>
<dbReference type="CDD" id="cd15482">
    <property type="entry name" value="Sialidase_non-viral"/>
    <property type="match status" value="1"/>
</dbReference>
<comment type="caution">
    <text evidence="2">The sequence shown here is derived from an EMBL/GenBank/DDBJ whole genome shotgun (WGS) entry which is preliminary data.</text>
</comment>
<dbReference type="EMBL" id="JAPKHW010000057">
    <property type="protein sequence ID" value="MCX4151537.1"/>
    <property type="molecule type" value="Genomic_DNA"/>
</dbReference>
<dbReference type="Pfam" id="PF02012">
    <property type="entry name" value="BNR"/>
    <property type="match status" value="1"/>
</dbReference>
<evidence type="ECO:0008006" key="5">
    <source>
        <dbReference type="Google" id="ProtNLM"/>
    </source>
</evidence>
<dbReference type="PANTHER" id="PTHR43739:SF5">
    <property type="entry name" value="EXO-ALPHA-SIALIDASE"/>
    <property type="match status" value="1"/>
</dbReference>
<evidence type="ECO:0000313" key="2">
    <source>
        <dbReference type="EMBL" id="MDQ6413350.1"/>
    </source>
</evidence>
<dbReference type="InterPro" id="IPR015943">
    <property type="entry name" value="WD40/YVTN_repeat-like_dom_sf"/>
</dbReference>
<protein>
    <recommendedName>
        <fullName evidence="5">Sortilin N-terminal domain-containing protein</fullName>
    </recommendedName>
</protein>
<accession>A0AAP5BMR6</accession>
<dbReference type="SUPFAM" id="SSF110296">
    <property type="entry name" value="Oligoxyloglucan reducing end-specific cellobiohydrolase"/>
    <property type="match status" value="1"/>
</dbReference>
<organism evidence="2 4">
    <name type="scientific">Paraburkholderia madseniana</name>
    <dbReference type="NCBI Taxonomy" id="2599607"/>
    <lineage>
        <taxon>Bacteria</taxon>
        <taxon>Pseudomonadati</taxon>
        <taxon>Pseudomonadota</taxon>
        <taxon>Betaproteobacteria</taxon>
        <taxon>Burkholderiales</taxon>
        <taxon>Burkholderiaceae</taxon>
        <taxon>Paraburkholderia</taxon>
    </lineage>
</organism>
<dbReference type="GO" id="GO:0010411">
    <property type="term" value="P:xyloglucan metabolic process"/>
    <property type="evidence" value="ECO:0007669"/>
    <property type="project" value="TreeGrafter"/>
</dbReference>